<dbReference type="Pfam" id="PF00781">
    <property type="entry name" value="DAGK_cat"/>
    <property type="match status" value="1"/>
</dbReference>
<sequence>MASASVVKRSVLNVGGKSFDVILSQTQLSWGHVRIEDCRLANASFKRSLQLAEVFAVVPNSPKSSLSTEGEIELVSLKSSSFCVYSIKRSRKHKWREKAFVFDCEDEGLCQEWIDSIQSILSGFNRPKRLLVFINPVGGRKLGCKIYMEQVQPLFELANIKVDIIVTQRANHARDYLLEEGLEKIDGVVSVGGDGMFHEVLNGLLIRAQRDAMLDSMSHDFEPVPLNIPIGIIPAGSTDAVAFCTTGNNDPVTSALHVILGDMQPLDVCCVKRKSEVLRYSVVMAAYGFFGDVMQDSEKLRWMGPRRYDVAGFKKFMSNRGYEGIVTFLAVQNGDTGPQDRTRCRSGCGVCNDVFDSRLQQTSEQHSNDYLSISCVCTSASMWQSVKGRFISVIGANISCACAKSPEGLSPSAHLADGCMDLILVKHTSRFQYLKHMLRITSKADQFNFDFVEVHRVREFHFRPSNEESDAGHEIDGVEETDTREDDEERLAAKTSSTAPRPRARSLWNVDGELVTHPAIHIKVHRQLIRLFARGIEECEDTPACTICRRH</sequence>
<evidence type="ECO:0000256" key="1">
    <source>
        <dbReference type="SAM" id="MobiDB-lite"/>
    </source>
</evidence>
<dbReference type="Pfam" id="PF25382">
    <property type="entry name" value="PH_CERK"/>
    <property type="match status" value="1"/>
</dbReference>
<dbReference type="PROSITE" id="PS50146">
    <property type="entry name" value="DAGK"/>
    <property type="match status" value="1"/>
</dbReference>
<evidence type="ECO:0000313" key="3">
    <source>
        <dbReference type="EMBL" id="CAH3016913.1"/>
    </source>
</evidence>
<evidence type="ECO:0000313" key="4">
    <source>
        <dbReference type="Proteomes" id="UP001159427"/>
    </source>
</evidence>
<dbReference type="Pfam" id="PF19280">
    <property type="entry name" value="CERK_C"/>
    <property type="match status" value="1"/>
</dbReference>
<feature type="compositionally biased region" description="Acidic residues" evidence="1">
    <location>
        <begin position="477"/>
        <end position="489"/>
    </location>
</feature>
<feature type="domain" description="DAGKc" evidence="2">
    <location>
        <begin position="125"/>
        <end position="275"/>
    </location>
</feature>
<reference evidence="3 4" key="1">
    <citation type="submission" date="2022-05" db="EMBL/GenBank/DDBJ databases">
        <authorList>
            <consortium name="Genoscope - CEA"/>
            <person name="William W."/>
        </authorList>
    </citation>
    <scope>NUCLEOTIDE SEQUENCE [LARGE SCALE GENOMIC DNA]</scope>
</reference>
<dbReference type="InterPro" id="IPR017438">
    <property type="entry name" value="ATP-NAD_kinase_N"/>
</dbReference>
<feature type="compositionally biased region" description="Basic and acidic residues" evidence="1">
    <location>
        <begin position="465"/>
        <end position="476"/>
    </location>
</feature>
<dbReference type="InterPro" id="IPR045363">
    <property type="entry name" value="CERK_C"/>
</dbReference>
<evidence type="ECO:0000259" key="2">
    <source>
        <dbReference type="PROSITE" id="PS50146"/>
    </source>
</evidence>
<dbReference type="InterPro" id="IPR016064">
    <property type="entry name" value="NAD/diacylglycerol_kinase_sf"/>
</dbReference>
<dbReference type="SMART" id="SM00046">
    <property type="entry name" value="DAGKc"/>
    <property type="match status" value="1"/>
</dbReference>
<dbReference type="InterPro" id="IPR001206">
    <property type="entry name" value="Diacylglycerol_kinase_cat_dom"/>
</dbReference>
<dbReference type="Proteomes" id="UP001159427">
    <property type="component" value="Unassembled WGS sequence"/>
</dbReference>
<feature type="region of interest" description="Disordered" evidence="1">
    <location>
        <begin position="465"/>
        <end position="499"/>
    </location>
</feature>
<organism evidence="3 4">
    <name type="scientific">Porites evermanni</name>
    <dbReference type="NCBI Taxonomy" id="104178"/>
    <lineage>
        <taxon>Eukaryota</taxon>
        <taxon>Metazoa</taxon>
        <taxon>Cnidaria</taxon>
        <taxon>Anthozoa</taxon>
        <taxon>Hexacorallia</taxon>
        <taxon>Scleractinia</taxon>
        <taxon>Fungiina</taxon>
        <taxon>Poritidae</taxon>
        <taxon>Porites</taxon>
    </lineage>
</organism>
<keyword evidence="4" id="KW-1185">Reference proteome</keyword>
<comment type="caution">
    <text evidence="3">The sequence shown here is derived from an EMBL/GenBank/DDBJ whole genome shotgun (WGS) entry which is preliminary data.</text>
</comment>
<dbReference type="SUPFAM" id="SSF111331">
    <property type="entry name" value="NAD kinase/diacylglycerol kinase-like"/>
    <property type="match status" value="1"/>
</dbReference>
<dbReference type="Gene3D" id="2.60.200.40">
    <property type="match status" value="1"/>
</dbReference>
<dbReference type="InterPro" id="IPR050187">
    <property type="entry name" value="Lipid_Phosphate_FormReg"/>
</dbReference>
<dbReference type="PANTHER" id="PTHR12358">
    <property type="entry name" value="SPHINGOSINE KINASE"/>
    <property type="match status" value="1"/>
</dbReference>
<name>A0ABN8LS01_9CNID</name>
<dbReference type="InterPro" id="IPR057465">
    <property type="entry name" value="CERK_PH"/>
</dbReference>
<dbReference type="Gene3D" id="3.40.50.10330">
    <property type="entry name" value="Probable inorganic polyphosphate/atp-NAD kinase, domain 1"/>
    <property type="match status" value="1"/>
</dbReference>
<gene>
    <name evidence="3" type="ORF">PEVE_00034013</name>
</gene>
<proteinExistence type="predicted"/>
<accession>A0ABN8LS01</accession>
<protein>
    <recommendedName>
        <fullName evidence="2">DAGKc domain-containing protein</fullName>
    </recommendedName>
</protein>
<dbReference type="EMBL" id="CALNXI010000051">
    <property type="protein sequence ID" value="CAH3016913.1"/>
    <property type="molecule type" value="Genomic_DNA"/>
</dbReference>
<dbReference type="PANTHER" id="PTHR12358:SF111">
    <property type="entry name" value="CERAMIDE KINASE, ISOFORM A"/>
    <property type="match status" value="1"/>
</dbReference>